<feature type="domain" description="Histidine kinase" evidence="14">
    <location>
        <begin position="218"/>
        <end position="437"/>
    </location>
</feature>
<dbReference type="SMART" id="SM00091">
    <property type="entry name" value="PAS"/>
    <property type="match status" value="1"/>
</dbReference>
<dbReference type="SMART" id="SM00387">
    <property type="entry name" value="HATPase_c"/>
    <property type="match status" value="1"/>
</dbReference>
<feature type="domain" description="PAS" evidence="15">
    <location>
        <begin position="93"/>
        <end position="138"/>
    </location>
</feature>
<keyword evidence="12" id="KW-0472">Membrane</keyword>
<dbReference type="InterPro" id="IPR036097">
    <property type="entry name" value="HisK_dim/P_sf"/>
</dbReference>
<dbReference type="AlphaFoldDB" id="A0A2H0WMP1"/>
<keyword evidence="9" id="KW-0067">ATP-binding</keyword>
<keyword evidence="7" id="KW-0547">Nucleotide-binding</keyword>
<evidence type="ECO:0000256" key="13">
    <source>
        <dbReference type="SAM" id="Coils"/>
    </source>
</evidence>
<dbReference type="Gene3D" id="3.30.450.20">
    <property type="entry name" value="PAS domain"/>
    <property type="match status" value="1"/>
</dbReference>
<dbReference type="GO" id="GO:0007234">
    <property type="term" value="P:osmosensory signaling via phosphorelay pathway"/>
    <property type="evidence" value="ECO:0007669"/>
    <property type="project" value="TreeGrafter"/>
</dbReference>
<evidence type="ECO:0000256" key="4">
    <source>
        <dbReference type="ARBA" id="ARBA00022553"/>
    </source>
</evidence>
<dbReference type="InterPro" id="IPR003661">
    <property type="entry name" value="HisK_dim/P_dom"/>
</dbReference>
<dbReference type="PRINTS" id="PR00344">
    <property type="entry name" value="BCTRLSENSOR"/>
</dbReference>
<protein>
    <recommendedName>
        <fullName evidence="3">histidine kinase</fullName>
        <ecNumber evidence="3">2.7.13.3</ecNumber>
    </recommendedName>
</protein>
<dbReference type="EC" id="2.7.13.3" evidence="3"/>
<dbReference type="CDD" id="cd00130">
    <property type="entry name" value="PAS"/>
    <property type="match status" value="1"/>
</dbReference>
<evidence type="ECO:0000256" key="3">
    <source>
        <dbReference type="ARBA" id="ARBA00012438"/>
    </source>
</evidence>
<evidence type="ECO:0000256" key="1">
    <source>
        <dbReference type="ARBA" id="ARBA00000085"/>
    </source>
</evidence>
<evidence type="ECO:0000259" key="14">
    <source>
        <dbReference type="PROSITE" id="PS50109"/>
    </source>
</evidence>
<dbReference type="InterPro" id="IPR035965">
    <property type="entry name" value="PAS-like_dom_sf"/>
</dbReference>
<dbReference type="Pfam" id="PF00512">
    <property type="entry name" value="HisKA"/>
    <property type="match status" value="1"/>
</dbReference>
<feature type="coiled-coil region" evidence="13">
    <location>
        <begin position="52"/>
        <end position="96"/>
    </location>
</feature>
<dbReference type="InterPro" id="IPR013767">
    <property type="entry name" value="PAS_fold"/>
</dbReference>
<dbReference type="InterPro" id="IPR005467">
    <property type="entry name" value="His_kinase_dom"/>
</dbReference>
<keyword evidence="8" id="KW-0418">Kinase</keyword>
<gene>
    <name evidence="16" type="ORF">COT67_02980</name>
</gene>
<dbReference type="SUPFAM" id="SSF47384">
    <property type="entry name" value="Homodimeric domain of signal transducing histidine kinase"/>
    <property type="match status" value="1"/>
</dbReference>
<evidence type="ECO:0000256" key="2">
    <source>
        <dbReference type="ARBA" id="ARBA00004141"/>
    </source>
</evidence>
<dbReference type="SUPFAM" id="SSF55785">
    <property type="entry name" value="PYP-like sensor domain (PAS domain)"/>
    <property type="match status" value="1"/>
</dbReference>
<dbReference type="PROSITE" id="PS50112">
    <property type="entry name" value="PAS"/>
    <property type="match status" value="1"/>
</dbReference>
<dbReference type="Proteomes" id="UP000230353">
    <property type="component" value="Unassembled WGS sequence"/>
</dbReference>
<evidence type="ECO:0000256" key="10">
    <source>
        <dbReference type="ARBA" id="ARBA00022989"/>
    </source>
</evidence>
<keyword evidence="5" id="KW-0808">Transferase</keyword>
<evidence type="ECO:0000256" key="8">
    <source>
        <dbReference type="ARBA" id="ARBA00022777"/>
    </source>
</evidence>
<evidence type="ECO:0000313" key="16">
    <source>
        <dbReference type="EMBL" id="PIS13218.1"/>
    </source>
</evidence>
<dbReference type="PROSITE" id="PS50109">
    <property type="entry name" value="HIS_KIN"/>
    <property type="match status" value="1"/>
</dbReference>
<evidence type="ECO:0000259" key="15">
    <source>
        <dbReference type="PROSITE" id="PS50112"/>
    </source>
</evidence>
<keyword evidence="11" id="KW-0902">Two-component regulatory system</keyword>
<dbReference type="GO" id="GO:0000155">
    <property type="term" value="F:phosphorelay sensor kinase activity"/>
    <property type="evidence" value="ECO:0007669"/>
    <property type="project" value="InterPro"/>
</dbReference>
<dbReference type="Pfam" id="PF02518">
    <property type="entry name" value="HATPase_c"/>
    <property type="match status" value="1"/>
</dbReference>
<keyword evidence="10" id="KW-1133">Transmembrane helix</keyword>
<comment type="catalytic activity">
    <reaction evidence="1">
        <text>ATP + protein L-histidine = ADP + protein N-phospho-L-histidine.</text>
        <dbReference type="EC" id="2.7.13.3"/>
    </reaction>
</comment>
<evidence type="ECO:0000256" key="12">
    <source>
        <dbReference type="ARBA" id="ARBA00023136"/>
    </source>
</evidence>
<dbReference type="EMBL" id="PEZL01000044">
    <property type="protein sequence ID" value="PIS13218.1"/>
    <property type="molecule type" value="Genomic_DNA"/>
</dbReference>
<dbReference type="Gene3D" id="1.10.287.130">
    <property type="match status" value="1"/>
</dbReference>
<dbReference type="Pfam" id="PF00989">
    <property type="entry name" value="PAS"/>
    <property type="match status" value="1"/>
</dbReference>
<dbReference type="FunFam" id="3.30.565.10:FF:000037">
    <property type="entry name" value="Hybrid sensor histidine kinase/response regulator"/>
    <property type="match status" value="1"/>
</dbReference>
<keyword evidence="13" id="KW-0175">Coiled coil</keyword>
<dbReference type="PANTHER" id="PTHR42878">
    <property type="entry name" value="TWO-COMPONENT HISTIDINE KINASE"/>
    <property type="match status" value="1"/>
</dbReference>
<dbReference type="CDD" id="cd00075">
    <property type="entry name" value="HATPase"/>
    <property type="match status" value="1"/>
</dbReference>
<organism evidence="16 17">
    <name type="scientific">Candidatus Tagabacteria bacterium CG09_land_8_20_14_0_10_41_14</name>
    <dbReference type="NCBI Taxonomy" id="1975021"/>
    <lineage>
        <taxon>Bacteria</taxon>
        <taxon>Candidatus Tagaibacteriota</taxon>
    </lineage>
</organism>
<evidence type="ECO:0000256" key="11">
    <source>
        <dbReference type="ARBA" id="ARBA00023012"/>
    </source>
</evidence>
<dbReference type="CDD" id="cd00082">
    <property type="entry name" value="HisKA"/>
    <property type="match status" value="1"/>
</dbReference>
<evidence type="ECO:0000256" key="6">
    <source>
        <dbReference type="ARBA" id="ARBA00022692"/>
    </source>
</evidence>
<dbReference type="Gene3D" id="3.30.565.10">
    <property type="entry name" value="Histidine kinase-like ATPase, C-terminal domain"/>
    <property type="match status" value="1"/>
</dbReference>
<dbReference type="NCBIfam" id="TIGR00229">
    <property type="entry name" value="sensory_box"/>
    <property type="match status" value="1"/>
</dbReference>
<dbReference type="InterPro" id="IPR036890">
    <property type="entry name" value="HATPase_C_sf"/>
</dbReference>
<dbReference type="InterPro" id="IPR000014">
    <property type="entry name" value="PAS"/>
</dbReference>
<comment type="subcellular location">
    <subcellularLocation>
        <location evidence="2">Membrane</location>
        <topology evidence="2">Multi-pass membrane protein</topology>
    </subcellularLocation>
</comment>
<dbReference type="GO" id="GO:0005524">
    <property type="term" value="F:ATP binding"/>
    <property type="evidence" value="ECO:0007669"/>
    <property type="project" value="UniProtKB-KW"/>
</dbReference>
<reference evidence="17" key="1">
    <citation type="submission" date="2017-09" db="EMBL/GenBank/DDBJ databases">
        <title>Depth-based differentiation of microbial function through sediment-hosted aquifers and enrichment of novel symbionts in the deep terrestrial subsurface.</title>
        <authorList>
            <person name="Probst A.J."/>
            <person name="Ladd B."/>
            <person name="Jarett J.K."/>
            <person name="Geller-Mcgrath D.E."/>
            <person name="Sieber C.M.K."/>
            <person name="Emerson J.B."/>
            <person name="Anantharaman K."/>
            <person name="Thomas B.C."/>
            <person name="Malmstrom R."/>
            <person name="Stieglmeier M."/>
            <person name="Klingl A."/>
            <person name="Woyke T."/>
            <person name="Ryan C.M."/>
            <person name="Banfield J.F."/>
        </authorList>
    </citation>
    <scope>NUCLEOTIDE SEQUENCE [LARGE SCALE GENOMIC DNA]</scope>
</reference>
<dbReference type="InterPro" id="IPR003594">
    <property type="entry name" value="HATPase_dom"/>
</dbReference>
<keyword evidence="4" id="KW-0597">Phosphoprotein</keyword>
<keyword evidence="6" id="KW-0812">Transmembrane</keyword>
<dbReference type="PANTHER" id="PTHR42878:SF7">
    <property type="entry name" value="SENSOR HISTIDINE KINASE GLRK"/>
    <property type="match status" value="1"/>
</dbReference>
<accession>A0A2H0WMP1</accession>
<dbReference type="InterPro" id="IPR004358">
    <property type="entry name" value="Sig_transdc_His_kin-like_C"/>
</dbReference>
<evidence type="ECO:0000313" key="17">
    <source>
        <dbReference type="Proteomes" id="UP000230353"/>
    </source>
</evidence>
<evidence type="ECO:0000256" key="5">
    <source>
        <dbReference type="ARBA" id="ARBA00022679"/>
    </source>
</evidence>
<sequence length="438" mass="50516">MIKKQLQKRKIKHKTIIMERSEISQKREKELQEMDRVAKMLIRRDFVLNETREKREKELEVLQKRTKELEELREALTNMLEDVEEARRKIAAEENKTRAVFISLTDGLIVFDEDKKVTLVNPRAEEILGLKERQLQGRKIKENPQFPVLSKFSQLIDRPAKWTGQKYDLNLKEPTGQFFEVTVTSVIQGKEIIGLMAILHDVSREKQIARTKTEFISIAAHQLRTPLSATKWILKMLLDGDFGPLTSKQSEFATKGYEINERMIDLVNDLLDVARIEEGKFGIEFTQQNFNEFLRETVDSFQQQADMKKIELKCNIPDVPLIAQFDSLKLQMAIANLIKNAIDYTPVRGRVRITSSIEGNAVKVAIKDTGVGIPQQQQKRIFSKFFRGDNAIRMQTEGTGLGLYLARNIVESHGGKIWFESKEGEGTAFYFTIPIKKL</sequence>
<comment type="caution">
    <text evidence="16">The sequence shown here is derived from an EMBL/GenBank/DDBJ whole genome shotgun (WGS) entry which is preliminary data.</text>
</comment>
<dbReference type="GO" id="GO:0016020">
    <property type="term" value="C:membrane"/>
    <property type="evidence" value="ECO:0007669"/>
    <property type="project" value="UniProtKB-SubCell"/>
</dbReference>
<name>A0A2H0WMP1_9BACT</name>
<dbReference type="GO" id="GO:0030295">
    <property type="term" value="F:protein kinase activator activity"/>
    <property type="evidence" value="ECO:0007669"/>
    <property type="project" value="TreeGrafter"/>
</dbReference>
<evidence type="ECO:0000256" key="9">
    <source>
        <dbReference type="ARBA" id="ARBA00022840"/>
    </source>
</evidence>
<proteinExistence type="predicted"/>
<dbReference type="GO" id="GO:0000156">
    <property type="term" value="F:phosphorelay response regulator activity"/>
    <property type="evidence" value="ECO:0007669"/>
    <property type="project" value="TreeGrafter"/>
</dbReference>
<dbReference type="SUPFAM" id="SSF55874">
    <property type="entry name" value="ATPase domain of HSP90 chaperone/DNA topoisomerase II/histidine kinase"/>
    <property type="match status" value="1"/>
</dbReference>
<dbReference type="InterPro" id="IPR050351">
    <property type="entry name" value="BphY/WalK/GraS-like"/>
</dbReference>
<dbReference type="SMART" id="SM00388">
    <property type="entry name" value="HisKA"/>
    <property type="match status" value="1"/>
</dbReference>
<dbReference type="GO" id="GO:0006355">
    <property type="term" value="P:regulation of DNA-templated transcription"/>
    <property type="evidence" value="ECO:0007669"/>
    <property type="project" value="InterPro"/>
</dbReference>
<evidence type="ECO:0000256" key="7">
    <source>
        <dbReference type="ARBA" id="ARBA00022741"/>
    </source>
</evidence>